<evidence type="ECO:0000313" key="2">
    <source>
        <dbReference type="Proteomes" id="UP001158049"/>
    </source>
</evidence>
<dbReference type="EMBL" id="FXUL01000077">
    <property type="protein sequence ID" value="SMP82772.1"/>
    <property type="molecule type" value="Genomic_DNA"/>
</dbReference>
<keyword evidence="2" id="KW-1185">Reference proteome</keyword>
<protein>
    <recommendedName>
        <fullName evidence="3">MBL fold metallo-hydrolase</fullName>
    </recommendedName>
</protein>
<sequence length="65" mass="7247">DGALIATHARLEGRRERSVLAGHRLLQRIMQREKPDAIVLPPGHAVAQRPLAVYEFIGRQIGGQR</sequence>
<organism evidence="1 2">
    <name type="scientific">Noviherbaspirillum suwonense</name>
    <dbReference type="NCBI Taxonomy" id="1224511"/>
    <lineage>
        <taxon>Bacteria</taxon>
        <taxon>Pseudomonadati</taxon>
        <taxon>Pseudomonadota</taxon>
        <taxon>Betaproteobacteria</taxon>
        <taxon>Burkholderiales</taxon>
        <taxon>Oxalobacteraceae</taxon>
        <taxon>Noviherbaspirillum</taxon>
    </lineage>
</organism>
<comment type="caution">
    <text evidence="1">The sequence shown here is derived from an EMBL/GenBank/DDBJ whole genome shotgun (WGS) entry which is preliminary data.</text>
</comment>
<proteinExistence type="predicted"/>
<evidence type="ECO:0008006" key="3">
    <source>
        <dbReference type="Google" id="ProtNLM"/>
    </source>
</evidence>
<name>A0ABY1QWS4_9BURK</name>
<reference evidence="1 2" key="1">
    <citation type="submission" date="2017-05" db="EMBL/GenBank/DDBJ databases">
        <authorList>
            <person name="Varghese N."/>
            <person name="Submissions S."/>
        </authorList>
    </citation>
    <scope>NUCLEOTIDE SEQUENCE [LARGE SCALE GENOMIC DNA]</scope>
    <source>
        <strain evidence="1 2">DSM 26001</strain>
    </source>
</reference>
<dbReference type="Proteomes" id="UP001158049">
    <property type="component" value="Unassembled WGS sequence"/>
</dbReference>
<gene>
    <name evidence="1" type="ORF">SAMN06295970_1772</name>
</gene>
<accession>A0ABY1QWS4</accession>
<evidence type="ECO:0000313" key="1">
    <source>
        <dbReference type="EMBL" id="SMP82772.1"/>
    </source>
</evidence>
<feature type="non-terminal residue" evidence="1">
    <location>
        <position position="1"/>
    </location>
</feature>